<evidence type="ECO:0000313" key="2">
    <source>
        <dbReference type="EMBL" id="GEB03348.1"/>
    </source>
</evidence>
<dbReference type="EMBL" id="BJLY01000002">
    <property type="protein sequence ID" value="GEB03348.1"/>
    <property type="molecule type" value="Genomic_DNA"/>
</dbReference>
<organism evidence="2 3">
    <name type="scientific">Gluconobacter roseus NBRC 3990</name>
    <dbReference type="NCBI Taxonomy" id="1307950"/>
    <lineage>
        <taxon>Bacteria</taxon>
        <taxon>Pseudomonadati</taxon>
        <taxon>Pseudomonadota</taxon>
        <taxon>Alphaproteobacteria</taxon>
        <taxon>Acetobacterales</taxon>
        <taxon>Acetobacteraceae</taxon>
        <taxon>Gluconobacter</taxon>
    </lineage>
</organism>
<feature type="transmembrane region" description="Helical" evidence="1">
    <location>
        <begin position="63"/>
        <end position="87"/>
    </location>
</feature>
<keyword evidence="1" id="KW-0812">Transmembrane</keyword>
<evidence type="ECO:0000256" key="1">
    <source>
        <dbReference type="SAM" id="Phobius"/>
    </source>
</evidence>
<keyword evidence="1" id="KW-0472">Membrane</keyword>
<dbReference type="STRING" id="586239.AD943_05855"/>
<name>A0A4Y3M7A2_9PROT</name>
<proteinExistence type="predicted"/>
<dbReference type="Proteomes" id="UP000320772">
    <property type="component" value="Unassembled WGS sequence"/>
</dbReference>
<dbReference type="RefSeq" id="WP_062508900.1">
    <property type="nucleotide sequence ID" value="NZ_BAQZ01000038.1"/>
</dbReference>
<keyword evidence="3" id="KW-1185">Reference proteome</keyword>
<evidence type="ECO:0000313" key="3">
    <source>
        <dbReference type="Proteomes" id="UP000320772"/>
    </source>
</evidence>
<sequence>MSWISLLCGQCAMLILVAGSIRGNRVFWHDRLMDGQRLILKSCATAGLLFSFALQVSSNGPPVLVVVEWVLLLGPEIMIAALACSLWERKPRS</sequence>
<accession>A0A4Y3M7A2</accession>
<gene>
    <name evidence="2" type="ORF">GRO01_09240</name>
</gene>
<dbReference type="AlphaFoldDB" id="A0A4Y3M7A2"/>
<reference evidence="2 3" key="1">
    <citation type="submission" date="2019-06" db="EMBL/GenBank/DDBJ databases">
        <title>Whole genome shotgun sequence of Gluconobacter roseus NBRC 3990.</title>
        <authorList>
            <person name="Hosoyama A."/>
            <person name="Uohara A."/>
            <person name="Ohji S."/>
            <person name="Ichikawa N."/>
        </authorList>
    </citation>
    <scope>NUCLEOTIDE SEQUENCE [LARGE SCALE GENOMIC DNA]</scope>
    <source>
        <strain evidence="2 3">NBRC 3990</strain>
    </source>
</reference>
<protein>
    <submittedName>
        <fullName evidence="2">Uncharacterized protein</fullName>
    </submittedName>
</protein>
<comment type="caution">
    <text evidence="2">The sequence shown here is derived from an EMBL/GenBank/DDBJ whole genome shotgun (WGS) entry which is preliminary data.</text>
</comment>
<keyword evidence="1" id="KW-1133">Transmembrane helix</keyword>